<dbReference type="Proteomes" id="UP001055811">
    <property type="component" value="Linkage Group LG03"/>
</dbReference>
<reference evidence="2" key="1">
    <citation type="journal article" date="2022" name="Mol. Ecol. Resour.">
        <title>The genomes of chicory, endive, great burdock and yacon provide insights into Asteraceae palaeo-polyploidization history and plant inulin production.</title>
        <authorList>
            <person name="Fan W."/>
            <person name="Wang S."/>
            <person name="Wang H."/>
            <person name="Wang A."/>
            <person name="Jiang F."/>
            <person name="Liu H."/>
            <person name="Zhao H."/>
            <person name="Xu D."/>
            <person name="Zhang Y."/>
        </authorList>
    </citation>
    <scope>NUCLEOTIDE SEQUENCE [LARGE SCALE GENOMIC DNA]</scope>
    <source>
        <strain evidence="2">cv. Punajuju</strain>
    </source>
</reference>
<protein>
    <submittedName>
        <fullName evidence="1">Uncharacterized protein</fullName>
    </submittedName>
</protein>
<gene>
    <name evidence="1" type="ORF">L2E82_15210</name>
</gene>
<accession>A0ACB9F334</accession>
<evidence type="ECO:0000313" key="2">
    <source>
        <dbReference type="Proteomes" id="UP001055811"/>
    </source>
</evidence>
<name>A0ACB9F334_CICIN</name>
<organism evidence="1 2">
    <name type="scientific">Cichorium intybus</name>
    <name type="common">Chicory</name>
    <dbReference type="NCBI Taxonomy" id="13427"/>
    <lineage>
        <taxon>Eukaryota</taxon>
        <taxon>Viridiplantae</taxon>
        <taxon>Streptophyta</taxon>
        <taxon>Embryophyta</taxon>
        <taxon>Tracheophyta</taxon>
        <taxon>Spermatophyta</taxon>
        <taxon>Magnoliopsida</taxon>
        <taxon>eudicotyledons</taxon>
        <taxon>Gunneridae</taxon>
        <taxon>Pentapetalae</taxon>
        <taxon>asterids</taxon>
        <taxon>campanulids</taxon>
        <taxon>Asterales</taxon>
        <taxon>Asteraceae</taxon>
        <taxon>Cichorioideae</taxon>
        <taxon>Cichorieae</taxon>
        <taxon>Cichoriinae</taxon>
        <taxon>Cichorium</taxon>
    </lineage>
</organism>
<dbReference type="EMBL" id="CM042011">
    <property type="protein sequence ID" value="KAI3765183.1"/>
    <property type="molecule type" value="Genomic_DNA"/>
</dbReference>
<comment type="caution">
    <text evidence="1">The sequence shown here is derived from an EMBL/GenBank/DDBJ whole genome shotgun (WGS) entry which is preliminary data.</text>
</comment>
<sequence length="95" mass="10920">MSRWISTFKDRKSPRKTLIRKPSLHNADVKIDFHKPASGTKTDASIWNQNCKPWETSDSCVPTRTLTTSIVRSWQPRFLTCGSRMQTQKLLSSPI</sequence>
<evidence type="ECO:0000313" key="1">
    <source>
        <dbReference type="EMBL" id="KAI3765183.1"/>
    </source>
</evidence>
<proteinExistence type="predicted"/>
<keyword evidence="2" id="KW-1185">Reference proteome</keyword>
<reference evidence="1 2" key="2">
    <citation type="journal article" date="2022" name="Mol. Ecol. Resour.">
        <title>The genomes of chicory, endive, great burdock and yacon provide insights into Asteraceae paleo-polyploidization history and plant inulin production.</title>
        <authorList>
            <person name="Fan W."/>
            <person name="Wang S."/>
            <person name="Wang H."/>
            <person name="Wang A."/>
            <person name="Jiang F."/>
            <person name="Liu H."/>
            <person name="Zhao H."/>
            <person name="Xu D."/>
            <person name="Zhang Y."/>
        </authorList>
    </citation>
    <scope>NUCLEOTIDE SEQUENCE [LARGE SCALE GENOMIC DNA]</scope>
    <source>
        <strain evidence="2">cv. Punajuju</strain>
        <tissue evidence="1">Leaves</tissue>
    </source>
</reference>